<dbReference type="Pfam" id="PF05721">
    <property type="entry name" value="PhyH"/>
    <property type="match status" value="1"/>
</dbReference>
<dbReference type="EMBL" id="VXMH01000048">
    <property type="protein sequence ID" value="MYC95232.1"/>
    <property type="molecule type" value="Genomic_DNA"/>
</dbReference>
<protein>
    <submittedName>
        <fullName evidence="1">Phytanoyl-CoA dioxygenase family protein</fullName>
    </submittedName>
</protein>
<dbReference type="PANTHER" id="PTHR20883:SF46">
    <property type="entry name" value="PHYTANOYL-COA HYDROXYLASE"/>
    <property type="match status" value="1"/>
</dbReference>
<dbReference type="SUPFAM" id="SSF51197">
    <property type="entry name" value="Clavaminate synthase-like"/>
    <property type="match status" value="1"/>
</dbReference>
<dbReference type="AlphaFoldDB" id="A0A6B1D710"/>
<name>A0A6B1D710_9CHLR</name>
<keyword evidence="1" id="KW-0560">Oxidoreductase</keyword>
<dbReference type="InterPro" id="IPR008775">
    <property type="entry name" value="Phytyl_CoA_dOase-like"/>
</dbReference>
<proteinExistence type="predicted"/>
<dbReference type="PANTHER" id="PTHR20883">
    <property type="entry name" value="PHYTANOYL-COA DIOXYGENASE DOMAIN CONTAINING 1"/>
    <property type="match status" value="1"/>
</dbReference>
<dbReference type="Gene3D" id="2.60.120.620">
    <property type="entry name" value="q2cbj1_9rhob like domain"/>
    <property type="match status" value="1"/>
</dbReference>
<comment type="caution">
    <text evidence="1">The sequence shown here is derived from an EMBL/GenBank/DDBJ whole genome shotgun (WGS) entry which is preliminary data.</text>
</comment>
<evidence type="ECO:0000313" key="1">
    <source>
        <dbReference type="EMBL" id="MYC95232.1"/>
    </source>
</evidence>
<reference evidence="1" key="1">
    <citation type="submission" date="2019-09" db="EMBL/GenBank/DDBJ databases">
        <title>Characterisation of the sponge microbiome using genome-centric metagenomics.</title>
        <authorList>
            <person name="Engelberts J.P."/>
            <person name="Robbins S.J."/>
            <person name="De Goeij J.M."/>
            <person name="Aranda M."/>
            <person name="Bell S.C."/>
            <person name="Webster N.S."/>
        </authorList>
    </citation>
    <scope>NUCLEOTIDE SEQUENCE</scope>
    <source>
        <strain evidence="1">SB0661_bin_32</strain>
    </source>
</reference>
<sequence>MLTGEQITHFHALGFVKVEGALTAEEVDEFSWRFDEIIARGETQGDSSEAGARIFPDGHRVILPLIEADPYFYNLLDHPNLAAIAEDLLGEDCIFYGSSDGQIHDGDTNWHRDGGSPEPAIEAKLTFYLDEVAPGKGCLSFIPGSHLWPLHYNDLEKQIDERVLGYETQDFPGRYDLPAGKGDVIAFQTRIWHSSWGGGANRRQMAWMMRTAPRMQWEIDHIANFNKWYSEKWSKKTGRLISDRLFETADPRRMKKIQLLKDLGV</sequence>
<dbReference type="GO" id="GO:0005506">
    <property type="term" value="F:iron ion binding"/>
    <property type="evidence" value="ECO:0007669"/>
    <property type="project" value="UniProtKB-ARBA"/>
</dbReference>
<dbReference type="GO" id="GO:0016706">
    <property type="term" value="F:2-oxoglutarate-dependent dioxygenase activity"/>
    <property type="evidence" value="ECO:0007669"/>
    <property type="project" value="UniProtKB-ARBA"/>
</dbReference>
<accession>A0A6B1D710</accession>
<organism evidence="1">
    <name type="scientific">Caldilineaceae bacterium SB0661_bin_32</name>
    <dbReference type="NCBI Taxonomy" id="2605255"/>
    <lineage>
        <taxon>Bacteria</taxon>
        <taxon>Bacillati</taxon>
        <taxon>Chloroflexota</taxon>
        <taxon>Caldilineae</taxon>
        <taxon>Caldilineales</taxon>
        <taxon>Caldilineaceae</taxon>
    </lineage>
</organism>
<keyword evidence="1" id="KW-0223">Dioxygenase</keyword>
<gene>
    <name evidence="1" type="ORF">F4X14_09690</name>
</gene>